<protein>
    <submittedName>
        <fullName evidence="1">Uncharacterized protein</fullName>
    </submittedName>
</protein>
<accession>A0ACC1MI11</accession>
<gene>
    <name evidence="1" type="ORF">NQ176_g10396</name>
</gene>
<comment type="caution">
    <text evidence="1">The sequence shown here is derived from an EMBL/GenBank/DDBJ whole genome shotgun (WGS) entry which is preliminary data.</text>
</comment>
<evidence type="ECO:0000313" key="1">
    <source>
        <dbReference type="EMBL" id="KAJ2965906.1"/>
    </source>
</evidence>
<name>A0ACC1MI11_9HYPO</name>
<sequence>MSGQHKGDSTTSHAALQPPRSDKIPITGEPLPEGFTAIFEPNKLEYNDGKGVRHSIHMPTGTFRKAIKYYEDENWDELAKHPAWGDENDSIPNADDKRGN</sequence>
<reference evidence="1" key="1">
    <citation type="submission" date="2022-08" db="EMBL/GenBank/DDBJ databases">
        <title>Genome Sequence of Lecanicillium fungicola.</title>
        <authorList>
            <person name="Buettner E."/>
        </authorList>
    </citation>
    <scope>NUCLEOTIDE SEQUENCE</scope>
    <source>
        <strain evidence="1">Babe33</strain>
    </source>
</reference>
<dbReference type="Proteomes" id="UP001143910">
    <property type="component" value="Unassembled WGS sequence"/>
</dbReference>
<keyword evidence="2" id="KW-1185">Reference proteome</keyword>
<organism evidence="1 2">
    <name type="scientific">Zarea fungicola</name>
    <dbReference type="NCBI Taxonomy" id="93591"/>
    <lineage>
        <taxon>Eukaryota</taxon>
        <taxon>Fungi</taxon>
        <taxon>Dikarya</taxon>
        <taxon>Ascomycota</taxon>
        <taxon>Pezizomycotina</taxon>
        <taxon>Sordariomycetes</taxon>
        <taxon>Hypocreomycetidae</taxon>
        <taxon>Hypocreales</taxon>
        <taxon>Cordycipitaceae</taxon>
        <taxon>Zarea</taxon>
    </lineage>
</organism>
<evidence type="ECO:0000313" key="2">
    <source>
        <dbReference type="Proteomes" id="UP001143910"/>
    </source>
</evidence>
<dbReference type="EMBL" id="JANJQO010002809">
    <property type="protein sequence ID" value="KAJ2965906.1"/>
    <property type="molecule type" value="Genomic_DNA"/>
</dbReference>
<proteinExistence type="predicted"/>